<evidence type="ECO:0000259" key="7">
    <source>
        <dbReference type="PROSITE" id="PS50011"/>
    </source>
</evidence>
<dbReference type="GO" id="GO:0005524">
    <property type="term" value="F:ATP binding"/>
    <property type="evidence" value="ECO:0007669"/>
    <property type="project" value="UniProtKB-UniRule"/>
</dbReference>
<dbReference type="InterPro" id="IPR015943">
    <property type="entry name" value="WD40/YVTN_repeat-like_dom_sf"/>
</dbReference>
<evidence type="ECO:0000256" key="2">
    <source>
        <dbReference type="ARBA" id="ARBA00022741"/>
    </source>
</evidence>
<organism evidence="8 9">
    <name type="scientific">Streptomyces netropsis</name>
    <name type="common">Streptoverticillium netropsis</name>
    <dbReference type="NCBI Taxonomy" id="55404"/>
    <lineage>
        <taxon>Bacteria</taxon>
        <taxon>Bacillati</taxon>
        <taxon>Actinomycetota</taxon>
        <taxon>Actinomycetes</taxon>
        <taxon>Kitasatosporales</taxon>
        <taxon>Streptomycetaceae</taxon>
        <taxon>Streptomyces</taxon>
    </lineage>
</organism>
<feature type="domain" description="Protein kinase" evidence="7">
    <location>
        <begin position="29"/>
        <end position="288"/>
    </location>
</feature>
<evidence type="ECO:0000256" key="5">
    <source>
        <dbReference type="PROSITE-ProRule" id="PRU10141"/>
    </source>
</evidence>
<evidence type="ECO:0000256" key="4">
    <source>
        <dbReference type="ARBA" id="ARBA00022840"/>
    </source>
</evidence>
<dbReference type="SMART" id="SM00220">
    <property type="entry name" value="S_TKc"/>
    <property type="match status" value="1"/>
</dbReference>
<dbReference type="Pfam" id="PF13360">
    <property type="entry name" value="PQQ_2"/>
    <property type="match status" value="1"/>
</dbReference>
<keyword evidence="2 5" id="KW-0547">Nucleotide-binding</keyword>
<dbReference type="SUPFAM" id="SSF50998">
    <property type="entry name" value="Quinoprotein alcohol dehydrogenase-like"/>
    <property type="match status" value="1"/>
</dbReference>
<keyword evidence="3" id="KW-0418">Kinase</keyword>
<comment type="caution">
    <text evidence="8">The sequence shown here is derived from an EMBL/GenBank/DDBJ whole genome shotgun (WGS) entry which is preliminary data.</text>
</comment>
<dbReference type="Proteomes" id="UP000556436">
    <property type="component" value="Unassembled WGS sequence"/>
</dbReference>
<keyword evidence="9" id="KW-1185">Reference proteome</keyword>
<evidence type="ECO:0000313" key="8">
    <source>
        <dbReference type="EMBL" id="MBB4884004.1"/>
    </source>
</evidence>
<dbReference type="SUPFAM" id="SSF56112">
    <property type="entry name" value="Protein kinase-like (PK-like)"/>
    <property type="match status" value="1"/>
</dbReference>
<dbReference type="AlphaFoldDB" id="A0A7W7L5L6"/>
<dbReference type="PROSITE" id="PS00108">
    <property type="entry name" value="PROTEIN_KINASE_ST"/>
    <property type="match status" value="1"/>
</dbReference>
<dbReference type="Gene3D" id="2.40.128.630">
    <property type="match status" value="1"/>
</dbReference>
<evidence type="ECO:0000256" key="3">
    <source>
        <dbReference type="ARBA" id="ARBA00022777"/>
    </source>
</evidence>
<dbReference type="InterPro" id="IPR017441">
    <property type="entry name" value="Protein_kinase_ATP_BS"/>
</dbReference>
<evidence type="ECO:0000256" key="6">
    <source>
        <dbReference type="SAM" id="MobiDB-lite"/>
    </source>
</evidence>
<dbReference type="EMBL" id="JACHJG010000001">
    <property type="protein sequence ID" value="MBB4884004.1"/>
    <property type="molecule type" value="Genomic_DNA"/>
</dbReference>
<dbReference type="GO" id="GO:0004674">
    <property type="term" value="F:protein serine/threonine kinase activity"/>
    <property type="evidence" value="ECO:0007669"/>
    <property type="project" value="TreeGrafter"/>
</dbReference>
<dbReference type="InterPro" id="IPR011009">
    <property type="entry name" value="Kinase-like_dom_sf"/>
</dbReference>
<dbReference type="PANTHER" id="PTHR43289:SF34">
    <property type="entry name" value="SERINE_THREONINE-PROTEIN KINASE YBDM-RELATED"/>
    <property type="match status" value="1"/>
</dbReference>
<keyword evidence="4 5" id="KW-0067">ATP-binding</keyword>
<dbReference type="PROSITE" id="PS50011">
    <property type="entry name" value="PROTEIN_KINASE_DOM"/>
    <property type="match status" value="1"/>
</dbReference>
<dbReference type="InterPro" id="IPR011047">
    <property type="entry name" value="Quinoprotein_ADH-like_sf"/>
</dbReference>
<feature type="region of interest" description="Disordered" evidence="6">
    <location>
        <begin position="1"/>
        <end position="20"/>
    </location>
</feature>
<dbReference type="Gene3D" id="2.130.10.10">
    <property type="entry name" value="YVTN repeat-like/Quinoprotein amine dehydrogenase"/>
    <property type="match status" value="1"/>
</dbReference>
<dbReference type="Gene3D" id="1.10.510.10">
    <property type="entry name" value="Transferase(Phosphotransferase) domain 1"/>
    <property type="match status" value="1"/>
</dbReference>
<sequence length="717" mass="75900">MPSPSSDPGQKAPFMKPLGTGDPLRLGPYRLLGVLGEGGMGKVYIGQDGAGQAAAVKVLRPELAHEHNLAARFVREAQTAQAVTSRGVARVLGAETEGGRPWIATEFLAGPTLEEVADDIGFLDEPGVRALAASLARTLADIHAAGLIHRDLKPSNIILTSAGPRVIDFGIARPEHGLTLTTTGQIPVTPGYGAPEQVLGRRVAPSADVFSLGAVLIYTASGHRAFDASHVAAVQYEVVHGEPVWGDVPDALRELIAPLLAKDPAARPTPDQIVKAFAPPRGADRIWRRGPVADGIKRREGDARALVAPITETSAGGRQVSRRHLITGLAVGGTVLAAAGGSAAWWLSRGSGKVTPKPDPFAIPPAVKTPAARILSADEGDFITGGSPKELWGPVKVLHTDSPAPLPVRDVIVLGSVDGGLAAHNVVDGKRRWAAAQVHAPGRYLSLSDRLIAAVGTDGTLLTFVASTGEPKWTAPAEAAWLLASDAEAVYLVTKDGRLRSVGRSDARIRWTAKVSVRLGGKQGNASPRGVIERGHLVVGTADGDVVTVDTSDGRTVWDLRAQSAELIRPAVSDGTVYLNGTNLVARSLTDGKELWTVKAKDYMGNDQAWGPPTVHGESVYAIHGNWPRRLRRADGSKEWESHEPGGMRGPVIMQGSGVWVAEDDPVYRSVNTVNTDKGMGMWKYRLKNSKEKVWLVADGNRVFVLDGQNVIALPVF</sequence>
<evidence type="ECO:0000256" key="1">
    <source>
        <dbReference type="ARBA" id="ARBA00022679"/>
    </source>
</evidence>
<dbReference type="InterPro" id="IPR000719">
    <property type="entry name" value="Prot_kinase_dom"/>
</dbReference>
<dbReference type="Gene3D" id="3.30.200.20">
    <property type="entry name" value="Phosphorylase Kinase, domain 1"/>
    <property type="match status" value="1"/>
</dbReference>
<name>A0A7W7L5L6_STRNE</name>
<protein>
    <submittedName>
        <fullName evidence="8">Outer membrane protein assembly factor BamB</fullName>
    </submittedName>
</protein>
<dbReference type="PANTHER" id="PTHR43289">
    <property type="entry name" value="MITOGEN-ACTIVATED PROTEIN KINASE KINASE KINASE 20-RELATED"/>
    <property type="match status" value="1"/>
</dbReference>
<dbReference type="InterPro" id="IPR008271">
    <property type="entry name" value="Ser/Thr_kinase_AS"/>
</dbReference>
<dbReference type="Pfam" id="PF00069">
    <property type="entry name" value="Pkinase"/>
    <property type="match status" value="1"/>
</dbReference>
<dbReference type="InterPro" id="IPR018391">
    <property type="entry name" value="PQQ_b-propeller_rpt"/>
</dbReference>
<proteinExistence type="predicted"/>
<dbReference type="RefSeq" id="WP_373301760.1">
    <property type="nucleotide sequence ID" value="NZ_BMRW01000001.1"/>
</dbReference>
<accession>A0A7W7L5L6</accession>
<reference evidence="8 9" key="1">
    <citation type="submission" date="2020-08" db="EMBL/GenBank/DDBJ databases">
        <title>Genomic Encyclopedia of Type Strains, Phase III (KMG-III): the genomes of soil and plant-associated and newly described type strains.</title>
        <authorList>
            <person name="Whitman W."/>
        </authorList>
    </citation>
    <scope>NUCLEOTIDE SEQUENCE [LARGE SCALE GENOMIC DNA]</scope>
    <source>
        <strain evidence="8 9">CECT 3265</strain>
    </source>
</reference>
<evidence type="ECO:0000313" key="9">
    <source>
        <dbReference type="Proteomes" id="UP000556436"/>
    </source>
</evidence>
<dbReference type="InterPro" id="IPR002372">
    <property type="entry name" value="PQQ_rpt_dom"/>
</dbReference>
<dbReference type="CDD" id="cd14014">
    <property type="entry name" value="STKc_PknB_like"/>
    <property type="match status" value="1"/>
</dbReference>
<dbReference type="SMART" id="SM00564">
    <property type="entry name" value="PQQ"/>
    <property type="match status" value="5"/>
</dbReference>
<dbReference type="PROSITE" id="PS00107">
    <property type="entry name" value="PROTEIN_KINASE_ATP"/>
    <property type="match status" value="1"/>
</dbReference>
<keyword evidence="1" id="KW-0808">Transferase</keyword>
<gene>
    <name evidence="8" type="ORF">FHS38_000013</name>
</gene>
<feature type="binding site" evidence="5">
    <location>
        <position position="57"/>
    </location>
    <ligand>
        <name>ATP</name>
        <dbReference type="ChEBI" id="CHEBI:30616"/>
    </ligand>
</feature>